<evidence type="ECO:0000256" key="4">
    <source>
        <dbReference type="ARBA" id="ARBA00023125"/>
    </source>
</evidence>
<dbReference type="SUPFAM" id="SSF52172">
    <property type="entry name" value="CheY-like"/>
    <property type="match status" value="1"/>
</dbReference>
<dbReference type="PROSITE" id="PS51755">
    <property type="entry name" value="OMPR_PHOB"/>
    <property type="match status" value="1"/>
</dbReference>
<dbReference type="PANTHER" id="PTHR48111">
    <property type="entry name" value="REGULATOR OF RPOS"/>
    <property type="match status" value="1"/>
</dbReference>
<dbReference type="Proteomes" id="UP000235653">
    <property type="component" value="Unassembled WGS sequence"/>
</dbReference>
<dbReference type="InterPro" id="IPR001789">
    <property type="entry name" value="Sig_transdc_resp-reg_receiver"/>
</dbReference>
<dbReference type="Pfam" id="PF00486">
    <property type="entry name" value="Trans_reg_C"/>
    <property type="match status" value="1"/>
</dbReference>
<dbReference type="SMART" id="SM00862">
    <property type="entry name" value="Trans_reg_C"/>
    <property type="match status" value="1"/>
</dbReference>
<evidence type="ECO:0000313" key="7">
    <source>
        <dbReference type="Proteomes" id="UP000235653"/>
    </source>
</evidence>
<accession>A0A2P5P8Q0</accession>
<name>A0A2P5P8Q0_9CHLR</name>
<dbReference type="InterPro" id="IPR036388">
    <property type="entry name" value="WH-like_DNA-bd_sf"/>
</dbReference>
<evidence type="ECO:0000256" key="5">
    <source>
        <dbReference type="ARBA" id="ARBA00023163"/>
    </source>
</evidence>
<sequence>MNILIIEDDKNIADTISLTLLIRWPEADIEKTYIGKDGINAVKEQSPDLVILDLGLPDMNGFDVLKEIRNYSNSAVVVLSVHREDNDIITALELGADDYITKPYKQWDLLSRVKAVVRRRELNSSEIDLTRKQYRLDSHKRILFVGNKVYTLTHNENIILKQMMVGNGRTVTNAALINALWGSNYPNALETLRVFICRLRNKIEADPREPKILCTKVGQGYFLGFD</sequence>
<dbReference type="OrthoDB" id="9802426at2"/>
<dbReference type="CDD" id="cd00383">
    <property type="entry name" value="trans_reg_C"/>
    <property type="match status" value="1"/>
</dbReference>
<reference evidence="6 7" key="1">
    <citation type="journal article" date="2017" name="ISME J.">
        <title>Grape pomace compost harbors organohalide-respiring Dehalogenimonas species with novel reductive dehalogenase genes.</title>
        <authorList>
            <person name="Yang Y."/>
            <person name="Higgins S.A."/>
            <person name="Yan J."/>
            <person name="Simsir B."/>
            <person name="Chourey K."/>
            <person name="Iyer R."/>
            <person name="Hettich R.L."/>
            <person name="Baldwin B."/>
            <person name="Ogles D.M."/>
            <person name="Loffler F.E."/>
        </authorList>
    </citation>
    <scope>NUCLEOTIDE SEQUENCE [LARGE SCALE GENOMIC DNA]</scope>
    <source>
        <strain evidence="6 7">GP</strain>
    </source>
</reference>
<dbReference type="AlphaFoldDB" id="A0A2P5P8Q0"/>
<dbReference type="GO" id="GO:0000156">
    <property type="term" value="F:phosphorelay response regulator activity"/>
    <property type="evidence" value="ECO:0007669"/>
    <property type="project" value="TreeGrafter"/>
</dbReference>
<dbReference type="PROSITE" id="PS50110">
    <property type="entry name" value="RESPONSE_REGULATORY"/>
    <property type="match status" value="1"/>
</dbReference>
<evidence type="ECO:0000256" key="2">
    <source>
        <dbReference type="ARBA" id="ARBA00023012"/>
    </source>
</evidence>
<evidence type="ECO:0000313" key="6">
    <source>
        <dbReference type="EMBL" id="PPD58671.1"/>
    </source>
</evidence>
<keyword evidence="2" id="KW-0902">Two-component regulatory system</keyword>
<keyword evidence="3" id="KW-0805">Transcription regulation</keyword>
<dbReference type="GO" id="GO:0005829">
    <property type="term" value="C:cytosol"/>
    <property type="evidence" value="ECO:0007669"/>
    <property type="project" value="TreeGrafter"/>
</dbReference>
<dbReference type="GO" id="GO:0006355">
    <property type="term" value="P:regulation of DNA-templated transcription"/>
    <property type="evidence" value="ECO:0007669"/>
    <property type="project" value="InterPro"/>
</dbReference>
<dbReference type="Pfam" id="PF00072">
    <property type="entry name" value="Response_reg"/>
    <property type="match status" value="1"/>
</dbReference>
<protein>
    <submittedName>
        <fullName evidence="6">DNA-binding response regulator</fullName>
    </submittedName>
</protein>
<gene>
    <name evidence="6" type="ORF">JP09_002000</name>
</gene>
<dbReference type="InterPro" id="IPR039420">
    <property type="entry name" value="WalR-like"/>
</dbReference>
<comment type="caution">
    <text evidence="6">The sequence shown here is derived from an EMBL/GenBank/DDBJ whole genome shotgun (WGS) entry which is preliminary data.</text>
</comment>
<evidence type="ECO:0000256" key="1">
    <source>
        <dbReference type="ARBA" id="ARBA00022553"/>
    </source>
</evidence>
<dbReference type="RefSeq" id="WP_102330155.1">
    <property type="nucleotide sequence ID" value="NZ_CP058566.2"/>
</dbReference>
<dbReference type="InterPro" id="IPR016032">
    <property type="entry name" value="Sig_transdc_resp-reg_C-effctor"/>
</dbReference>
<dbReference type="Gene3D" id="3.40.50.2300">
    <property type="match status" value="1"/>
</dbReference>
<organism evidence="6 7">
    <name type="scientific">Dehalogenimonas etheniformans</name>
    <dbReference type="NCBI Taxonomy" id="1536648"/>
    <lineage>
        <taxon>Bacteria</taxon>
        <taxon>Bacillati</taxon>
        <taxon>Chloroflexota</taxon>
        <taxon>Dehalococcoidia</taxon>
        <taxon>Dehalococcoidales</taxon>
        <taxon>Dehalococcoidaceae</taxon>
        <taxon>Dehalogenimonas</taxon>
    </lineage>
</organism>
<keyword evidence="7" id="KW-1185">Reference proteome</keyword>
<proteinExistence type="predicted"/>
<keyword evidence="1" id="KW-0597">Phosphoprotein</keyword>
<dbReference type="SUPFAM" id="SSF46894">
    <property type="entry name" value="C-terminal effector domain of the bipartite response regulators"/>
    <property type="match status" value="1"/>
</dbReference>
<dbReference type="GO" id="GO:0000976">
    <property type="term" value="F:transcription cis-regulatory region binding"/>
    <property type="evidence" value="ECO:0007669"/>
    <property type="project" value="TreeGrafter"/>
</dbReference>
<dbReference type="CDD" id="cd17574">
    <property type="entry name" value="REC_OmpR"/>
    <property type="match status" value="1"/>
</dbReference>
<dbReference type="Gene3D" id="1.10.10.10">
    <property type="entry name" value="Winged helix-like DNA-binding domain superfamily/Winged helix DNA-binding domain"/>
    <property type="match status" value="1"/>
</dbReference>
<dbReference type="PANTHER" id="PTHR48111:SF1">
    <property type="entry name" value="TWO-COMPONENT RESPONSE REGULATOR ORR33"/>
    <property type="match status" value="1"/>
</dbReference>
<dbReference type="SMART" id="SM00448">
    <property type="entry name" value="REC"/>
    <property type="match status" value="1"/>
</dbReference>
<dbReference type="InterPro" id="IPR001867">
    <property type="entry name" value="OmpR/PhoB-type_DNA-bd"/>
</dbReference>
<keyword evidence="4 6" id="KW-0238">DNA-binding</keyword>
<keyword evidence="5" id="KW-0804">Transcription</keyword>
<dbReference type="GO" id="GO:0032993">
    <property type="term" value="C:protein-DNA complex"/>
    <property type="evidence" value="ECO:0007669"/>
    <property type="project" value="TreeGrafter"/>
</dbReference>
<dbReference type="EMBL" id="JQAN02000006">
    <property type="protein sequence ID" value="PPD58671.1"/>
    <property type="molecule type" value="Genomic_DNA"/>
</dbReference>
<evidence type="ECO:0000256" key="3">
    <source>
        <dbReference type="ARBA" id="ARBA00023015"/>
    </source>
</evidence>
<dbReference type="InterPro" id="IPR011006">
    <property type="entry name" value="CheY-like_superfamily"/>
</dbReference>